<evidence type="ECO:0000256" key="3">
    <source>
        <dbReference type="ARBA" id="ARBA00023125"/>
    </source>
</evidence>
<feature type="domain" description="HTH lysR-type" evidence="5">
    <location>
        <begin position="1"/>
        <end position="61"/>
    </location>
</feature>
<dbReference type="PROSITE" id="PS50931">
    <property type="entry name" value="HTH_LYSR"/>
    <property type="match status" value="1"/>
</dbReference>
<dbReference type="Gene3D" id="3.40.190.10">
    <property type="entry name" value="Periplasmic binding protein-like II"/>
    <property type="match status" value="2"/>
</dbReference>
<evidence type="ECO:0000256" key="4">
    <source>
        <dbReference type="ARBA" id="ARBA00023163"/>
    </source>
</evidence>
<evidence type="ECO:0000256" key="2">
    <source>
        <dbReference type="ARBA" id="ARBA00023015"/>
    </source>
</evidence>
<protein>
    <submittedName>
        <fullName evidence="6">LysR family transcriptional regulator</fullName>
    </submittedName>
</protein>
<dbReference type="PANTHER" id="PTHR30537">
    <property type="entry name" value="HTH-TYPE TRANSCRIPTIONAL REGULATOR"/>
    <property type="match status" value="1"/>
</dbReference>
<dbReference type="InterPro" id="IPR036390">
    <property type="entry name" value="WH_DNA-bd_sf"/>
</dbReference>
<keyword evidence="3" id="KW-0238">DNA-binding</keyword>
<dbReference type="Gene3D" id="1.10.10.10">
    <property type="entry name" value="Winged helix-like DNA-binding domain superfamily/Winged helix DNA-binding domain"/>
    <property type="match status" value="1"/>
</dbReference>
<evidence type="ECO:0000259" key="5">
    <source>
        <dbReference type="PROSITE" id="PS50931"/>
    </source>
</evidence>
<dbReference type="EMBL" id="CP059693">
    <property type="protein sequence ID" value="WDE12003.1"/>
    <property type="molecule type" value="Genomic_DNA"/>
</dbReference>
<name>A0ABY7VE89_9GAMM</name>
<dbReference type="InterPro" id="IPR058163">
    <property type="entry name" value="LysR-type_TF_proteobact-type"/>
</dbReference>
<dbReference type="Pfam" id="PF00126">
    <property type="entry name" value="HTH_1"/>
    <property type="match status" value="1"/>
</dbReference>
<proteinExistence type="inferred from homology"/>
<evidence type="ECO:0000313" key="7">
    <source>
        <dbReference type="Proteomes" id="UP001215231"/>
    </source>
</evidence>
<keyword evidence="7" id="KW-1185">Reference proteome</keyword>
<comment type="similarity">
    <text evidence="1">Belongs to the LysR transcriptional regulatory family.</text>
</comment>
<organism evidence="6 7">
    <name type="scientific">Thalassomonas haliotis</name>
    <dbReference type="NCBI Taxonomy" id="485448"/>
    <lineage>
        <taxon>Bacteria</taxon>
        <taxon>Pseudomonadati</taxon>
        <taxon>Pseudomonadota</taxon>
        <taxon>Gammaproteobacteria</taxon>
        <taxon>Alteromonadales</taxon>
        <taxon>Colwelliaceae</taxon>
        <taxon>Thalassomonas</taxon>
    </lineage>
</organism>
<dbReference type="PANTHER" id="PTHR30537:SF20">
    <property type="entry name" value="TRANSCRIPTIONAL REGULATORY PROTEIN"/>
    <property type="match status" value="1"/>
</dbReference>
<dbReference type="InterPro" id="IPR000847">
    <property type="entry name" value="LysR_HTH_N"/>
</dbReference>
<dbReference type="InterPro" id="IPR005119">
    <property type="entry name" value="LysR_subst-bd"/>
</dbReference>
<dbReference type="RefSeq" id="WP_274052232.1">
    <property type="nucleotide sequence ID" value="NZ_CP059693.1"/>
</dbReference>
<accession>A0ABY7VE89</accession>
<reference evidence="6 7" key="1">
    <citation type="journal article" date="2022" name="Mar. Drugs">
        <title>Bioassay-Guided Fractionation Leads to the Detection of Cholic Acid Generated by the Rare Thalassomonas sp.</title>
        <authorList>
            <person name="Pheiffer F."/>
            <person name="Schneider Y.K."/>
            <person name="Hansen E.H."/>
            <person name="Andersen J.H."/>
            <person name="Isaksson J."/>
            <person name="Busche T."/>
            <person name="R C."/>
            <person name="Kalinowski J."/>
            <person name="Zyl L.V."/>
            <person name="Trindade M."/>
        </authorList>
    </citation>
    <scope>NUCLEOTIDE SEQUENCE [LARGE SCALE GENOMIC DNA]</scope>
    <source>
        <strain evidence="6 7">A5K-61T</strain>
    </source>
</reference>
<evidence type="ECO:0000256" key="1">
    <source>
        <dbReference type="ARBA" id="ARBA00009437"/>
    </source>
</evidence>
<sequence>MINTQVQELEIFVAVVKHRHFSKAAEEMDIAASVVSRSIQKLESKLKVKIFNRTTRKISLTQEGEWLYQQSVEIINKVADVENYLTKVNEHPQGTIRLDAATPFILHAVAPLIPGFKAQFKQIDLVLTSSESIVDLIERNIDIAIRIGELNDSTLKARKLGNSYRKIYASPDYLQRHAQIKRVEDLADHACLGFVKPDKLNSWPLVTASGDWLKVQPEVIADSGETLKQLAIQGYGLACLSSFTAEQDVLAGKLVCVLEQETQRIPIPIYAVFYSDNEMNVRLRNFLDYLIKHIYLGS</sequence>
<keyword evidence="2" id="KW-0805">Transcription regulation</keyword>
<dbReference type="InterPro" id="IPR036388">
    <property type="entry name" value="WH-like_DNA-bd_sf"/>
</dbReference>
<keyword evidence="4" id="KW-0804">Transcription</keyword>
<gene>
    <name evidence="6" type="ORF">H3N35_00475</name>
</gene>
<evidence type="ECO:0000313" key="6">
    <source>
        <dbReference type="EMBL" id="WDE12003.1"/>
    </source>
</evidence>
<dbReference type="Pfam" id="PF03466">
    <property type="entry name" value="LysR_substrate"/>
    <property type="match status" value="1"/>
</dbReference>
<dbReference type="Proteomes" id="UP001215231">
    <property type="component" value="Chromosome"/>
</dbReference>
<dbReference type="SUPFAM" id="SSF53850">
    <property type="entry name" value="Periplasmic binding protein-like II"/>
    <property type="match status" value="1"/>
</dbReference>
<dbReference type="SUPFAM" id="SSF46785">
    <property type="entry name" value="Winged helix' DNA-binding domain"/>
    <property type="match status" value="1"/>
</dbReference>